<proteinExistence type="predicted"/>
<evidence type="ECO:0000313" key="2">
    <source>
        <dbReference type="EMBL" id="PDX58418.1"/>
    </source>
</evidence>
<organism evidence="2 3">
    <name type="scientific">Faecalibacterium langellae</name>
    <dbReference type="NCBI Taxonomy" id="3435293"/>
    <lineage>
        <taxon>Bacteria</taxon>
        <taxon>Bacillati</taxon>
        <taxon>Bacillota</taxon>
        <taxon>Clostridia</taxon>
        <taxon>Eubacteriales</taxon>
        <taxon>Oscillospiraceae</taxon>
        <taxon>Faecalibacterium</taxon>
    </lineage>
</organism>
<dbReference type="Proteomes" id="UP000220752">
    <property type="component" value="Unassembled WGS sequence"/>
</dbReference>
<keyword evidence="3" id="KW-1185">Reference proteome</keyword>
<evidence type="ECO:0000313" key="3">
    <source>
        <dbReference type="Proteomes" id="UP000220752"/>
    </source>
</evidence>
<dbReference type="EMBL" id="NMTQ01000031">
    <property type="protein sequence ID" value="PDX58418.1"/>
    <property type="molecule type" value="Genomic_DNA"/>
</dbReference>
<sequence length="231" mass="25567">MKRKEIPMKLTGLFKRGAACLCTAAILMGGISAFALSPALPDEPAPAELSVTNAVSEAQLRSALSQLTVTYDSEAEGWQIDSPYEEASMEKASCGLYPYLFVTNDDPTVYLSLGMTYFGNKKLDMKSVRVETEDNYYDFTCDEEFIGGYDNDLKAWFAYELFDMDDSTSWLNEWLAAKSVTATFTGKDGSTKTYTLTKDNLQAIRDILNAYDTLLGSDVSTARVVLRSLVK</sequence>
<feature type="chain" id="PRO_5012473135" evidence="1">
    <location>
        <begin position="36"/>
        <end position="231"/>
    </location>
</feature>
<accession>A0A2A6ZAP0</accession>
<feature type="signal peptide" evidence="1">
    <location>
        <begin position="1"/>
        <end position="35"/>
    </location>
</feature>
<protein>
    <submittedName>
        <fullName evidence="2">Uncharacterized protein</fullName>
    </submittedName>
</protein>
<dbReference type="AlphaFoldDB" id="A0A2A6ZAP0"/>
<name>A0A2A6ZAP0_9FIRM</name>
<reference evidence="2 3" key="1">
    <citation type="journal article" date="2017" name="Front. Microbiol.">
        <title>New Insights into the Diversity of the Genus Faecalibacterium.</title>
        <authorList>
            <person name="Benevides L."/>
            <person name="Burman S."/>
            <person name="Martin R."/>
            <person name="Robert V."/>
            <person name="Thomas M."/>
            <person name="Miquel S."/>
            <person name="Chain F."/>
            <person name="Sokol H."/>
            <person name="Bermudez-Humaran L.G."/>
            <person name="Morrison M."/>
            <person name="Langella P."/>
            <person name="Azevedo V.A."/>
            <person name="Chatel J.M."/>
            <person name="Soares S."/>
        </authorList>
    </citation>
    <scope>NUCLEOTIDE SEQUENCE [LARGE SCALE GENOMIC DNA]</scope>
    <source>
        <strain evidence="3">CNCM I-4540</strain>
    </source>
</reference>
<comment type="caution">
    <text evidence="2">The sequence shown here is derived from an EMBL/GenBank/DDBJ whole genome shotgun (WGS) entry which is preliminary data.</text>
</comment>
<evidence type="ECO:0000256" key="1">
    <source>
        <dbReference type="SAM" id="SignalP"/>
    </source>
</evidence>
<gene>
    <name evidence="2" type="ORF">CGS46_08765</name>
</gene>
<keyword evidence="1" id="KW-0732">Signal</keyword>